<feature type="compositionally biased region" description="Low complexity" evidence="1">
    <location>
        <begin position="399"/>
        <end position="409"/>
    </location>
</feature>
<dbReference type="GO" id="GO:0030479">
    <property type="term" value="C:actin cortical patch"/>
    <property type="evidence" value="ECO:0007669"/>
    <property type="project" value="TreeGrafter"/>
</dbReference>
<dbReference type="OrthoDB" id="445362at2759"/>
<dbReference type="EMBL" id="KN846952">
    <property type="protein sequence ID" value="KIV82996.1"/>
    <property type="molecule type" value="Genomic_DNA"/>
</dbReference>
<evidence type="ECO:0000313" key="3">
    <source>
        <dbReference type="EMBL" id="KIV82996.1"/>
    </source>
</evidence>
<feature type="compositionally biased region" description="Basic and acidic residues" evidence="1">
    <location>
        <begin position="553"/>
        <end position="562"/>
    </location>
</feature>
<evidence type="ECO:0000313" key="4">
    <source>
        <dbReference type="Proteomes" id="UP000053599"/>
    </source>
</evidence>
<dbReference type="STRING" id="1016849.A0A0D1X5M5"/>
<feature type="region of interest" description="Disordered" evidence="1">
    <location>
        <begin position="376"/>
        <end position="425"/>
    </location>
</feature>
<evidence type="ECO:0000256" key="1">
    <source>
        <dbReference type="SAM" id="MobiDB-lite"/>
    </source>
</evidence>
<dbReference type="GO" id="GO:0006897">
    <property type="term" value="P:endocytosis"/>
    <property type="evidence" value="ECO:0007669"/>
    <property type="project" value="TreeGrafter"/>
</dbReference>
<feature type="compositionally biased region" description="Polar residues" evidence="1">
    <location>
        <begin position="609"/>
        <end position="620"/>
    </location>
</feature>
<dbReference type="InterPro" id="IPR016024">
    <property type="entry name" value="ARM-type_fold"/>
</dbReference>
<dbReference type="PANTHER" id="PTHR13357">
    <property type="entry name" value="SH3 ADAPTER PROTEIN SPIN90 NCK INTERACTING PROTEIN WITH SH3 DOMAIN"/>
    <property type="match status" value="1"/>
</dbReference>
<feature type="compositionally biased region" description="Basic and acidic residues" evidence="1">
    <location>
        <begin position="817"/>
        <end position="829"/>
    </location>
</feature>
<organism evidence="3 4">
    <name type="scientific">Exophiala sideris</name>
    <dbReference type="NCBI Taxonomy" id="1016849"/>
    <lineage>
        <taxon>Eukaryota</taxon>
        <taxon>Fungi</taxon>
        <taxon>Dikarya</taxon>
        <taxon>Ascomycota</taxon>
        <taxon>Pezizomycotina</taxon>
        <taxon>Eurotiomycetes</taxon>
        <taxon>Chaetothyriomycetidae</taxon>
        <taxon>Chaetothyriales</taxon>
        <taxon>Herpotrichiellaceae</taxon>
        <taxon>Exophiala</taxon>
    </lineage>
</organism>
<dbReference type="SUPFAM" id="SSF48371">
    <property type="entry name" value="ARM repeat"/>
    <property type="match status" value="1"/>
</dbReference>
<dbReference type="PANTHER" id="PTHR13357:SF1">
    <property type="entry name" value="NCK-INTERACTING PROTEIN WITH SH3 DOMAIN"/>
    <property type="match status" value="1"/>
</dbReference>
<evidence type="ECO:0000259" key="2">
    <source>
        <dbReference type="Pfam" id="PF09431"/>
    </source>
</evidence>
<dbReference type="GO" id="GO:0071933">
    <property type="term" value="F:Arp2/3 complex binding"/>
    <property type="evidence" value="ECO:0007669"/>
    <property type="project" value="TreeGrafter"/>
</dbReference>
<gene>
    <name evidence="3" type="ORF">PV11_05058</name>
</gene>
<name>A0A0D1X5M5_9EURO</name>
<dbReference type="InterPro" id="IPR018556">
    <property type="entry name" value="SPIN90/Ldb17_LRD"/>
</dbReference>
<dbReference type="GO" id="GO:0000147">
    <property type="term" value="P:actin cortical patch assembly"/>
    <property type="evidence" value="ECO:0007669"/>
    <property type="project" value="TreeGrafter"/>
</dbReference>
<reference evidence="3 4" key="1">
    <citation type="submission" date="2015-01" db="EMBL/GenBank/DDBJ databases">
        <title>The Genome Sequence of Exophiala sideris CBS121828.</title>
        <authorList>
            <consortium name="The Broad Institute Genomics Platform"/>
            <person name="Cuomo C."/>
            <person name="de Hoog S."/>
            <person name="Gorbushina A."/>
            <person name="Stielow B."/>
            <person name="Teixiera M."/>
            <person name="Abouelleil A."/>
            <person name="Chapman S.B."/>
            <person name="Priest M."/>
            <person name="Young S.K."/>
            <person name="Wortman J."/>
            <person name="Nusbaum C."/>
            <person name="Birren B."/>
        </authorList>
    </citation>
    <scope>NUCLEOTIDE SEQUENCE [LARGE SCALE GENOMIC DNA]</scope>
    <source>
        <strain evidence="3 4">CBS 121828</strain>
    </source>
</reference>
<feature type="compositionally biased region" description="Acidic residues" evidence="1">
    <location>
        <begin position="800"/>
        <end position="816"/>
    </location>
</feature>
<dbReference type="AlphaFoldDB" id="A0A0D1X5M5"/>
<feature type="compositionally biased region" description="Acidic residues" evidence="1">
    <location>
        <begin position="706"/>
        <end position="720"/>
    </location>
</feature>
<feature type="region of interest" description="Disordered" evidence="1">
    <location>
        <begin position="477"/>
        <end position="829"/>
    </location>
</feature>
<proteinExistence type="predicted"/>
<sequence length="829" mass="93431">MEHEDAYGFEDEDQFWIVLDETISKECDNHGSIDDTLRSYLDLIGAARERFLQSDYDLSVCAYKLQQSDLFATHTDYIRRQFVQCLIEDDEPHVVLIATLFLIADAQLHDGTYELLNDEGAFPRLVDLISSPKRHGHEEIHRSLMELLYEMSRIQKIKTNDLAHVDDAFIKLLFQIIEQVSDDVNDPYHYPTIRVLLVLNEQFMVAAHDPESPQSGIPLTNKVIKVLSAHGSAYKTFGENIILLLNREDETSLQLLTLKLLYLLFTTPPTYEYFYTNDLRVLVDILMRNLLDLPEEARSLRHTYLRVFYPLLEHTQLQFPPHYKRDEIRKLLAVLGGGQITDYIDVQNGTHHWGHFDAVDDTTKRLVKRCEGVSWLTDPETEPPTRVESPIDDGASDLSSPTSPSKGKPPALPAPRKLKKRNSSKASMLTIGQYLTPQLEGARKSSLSMMEVAAQKEKPGVITPSRNPTLKNNLRTAIEYKNEMPPPPPRARRSGWMRPKMQGQQSEVEVAKAETAASPPETKPAIPNHHHHHHIPHPPSPIHRLKHQSTPPLKEDPERRTSAAEPPPLPSHHEGHYTRKPPPAPKARRWRKDSSSTGVPREPGKFSANLPSIVTTTTSGERLPSDSPFSPFSPQEKTLSPPGPGSPNNEKVGVREALGKAQEKAHEEITDTLEHVELEDTQIDERQHLKEPSEDTKKENAGLENVQEDAEEFNFDDDAETSGSQSQDGMDQSFHDAAQSLSHTTCRASPAPRSQDLDSRLISSAMVMPAPRMVLTPPAQEPLRGVPGPQYALERSPFLTDEETESGNENDDNNEDDGTRRNHGHESEQ</sequence>
<feature type="compositionally biased region" description="Low complexity" evidence="1">
    <location>
        <begin position="722"/>
        <end position="732"/>
    </location>
</feature>
<feature type="compositionally biased region" description="Low complexity" evidence="1">
    <location>
        <begin position="625"/>
        <end position="634"/>
    </location>
</feature>
<dbReference type="InterPro" id="IPR030125">
    <property type="entry name" value="SPIN90/Ldb17"/>
</dbReference>
<protein>
    <recommendedName>
        <fullName evidence="2">SPIN90/Ldb17 leucine-rich domain-containing protein</fullName>
    </recommendedName>
</protein>
<dbReference type="GO" id="GO:0051666">
    <property type="term" value="P:actin cortical patch localization"/>
    <property type="evidence" value="ECO:0007669"/>
    <property type="project" value="TreeGrafter"/>
</dbReference>
<feature type="domain" description="SPIN90/Ldb17 leucine-rich" evidence="2">
    <location>
        <begin position="186"/>
        <end position="328"/>
    </location>
</feature>
<dbReference type="Pfam" id="PF09431">
    <property type="entry name" value="SPIN90_LRD"/>
    <property type="match status" value="1"/>
</dbReference>
<dbReference type="Proteomes" id="UP000053599">
    <property type="component" value="Unassembled WGS sequence"/>
</dbReference>
<accession>A0A0D1X5M5</accession>
<feature type="compositionally biased region" description="Basic and acidic residues" evidence="1">
    <location>
        <begin position="652"/>
        <end position="701"/>
    </location>
</feature>